<proteinExistence type="predicted"/>
<keyword evidence="2" id="KW-1185">Reference proteome</keyword>
<reference evidence="1" key="1">
    <citation type="journal article" date="2020" name="G3 (Bethesda)">
        <title>High-Quality Assemblies for Three Invasive Social Wasps from the &lt;i&gt;Vespula&lt;/i&gt; Genus.</title>
        <authorList>
            <person name="Harrop T.W.R."/>
            <person name="Guhlin J."/>
            <person name="McLaughlin G.M."/>
            <person name="Permina E."/>
            <person name="Stockwell P."/>
            <person name="Gilligan J."/>
            <person name="Le Lec M.F."/>
            <person name="Gruber M.A.M."/>
            <person name="Quinn O."/>
            <person name="Lovegrove M."/>
            <person name="Duncan E.J."/>
            <person name="Remnant E.J."/>
            <person name="Van Eeckhoven J."/>
            <person name="Graham B."/>
            <person name="Knapp R.A."/>
            <person name="Langford K.W."/>
            <person name="Kronenberg Z."/>
            <person name="Press M.O."/>
            <person name="Eacker S.M."/>
            <person name="Wilson-Rankin E.E."/>
            <person name="Purcell J."/>
            <person name="Lester P.J."/>
            <person name="Dearden P.K."/>
        </authorList>
    </citation>
    <scope>NUCLEOTIDE SEQUENCE</scope>
    <source>
        <strain evidence="1">Marl-1</strain>
    </source>
</reference>
<sequence length="72" mass="8768">MNQSRRQQKLKFTKKRLCCQFDRIIKEFCTLNFYQKTKRLIQMCTFNNSPNCVMQSKKNGQNWKILRLCFPA</sequence>
<name>A0A834J5C2_VESVU</name>
<dbReference type="Proteomes" id="UP000614350">
    <property type="component" value="Unassembled WGS sequence"/>
</dbReference>
<protein>
    <submittedName>
        <fullName evidence="1">Uncharacterized protein</fullName>
    </submittedName>
</protein>
<gene>
    <name evidence="1" type="ORF">HZH66_013668</name>
</gene>
<comment type="caution">
    <text evidence="1">The sequence shown here is derived from an EMBL/GenBank/DDBJ whole genome shotgun (WGS) entry which is preliminary data.</text>
</comment>
<evidence type="ECO:0000313" key="2">
    <source>
        <dbReference type="Proteomes" id="UP000614350"/>
    </source>
</evidence>
<dbReference type="EMBL" id="JACSEA010000019">
    <property type="protein sequence ID" value="KAF7382236.1"/>
    <property type="molecule type" value="Genomic_DNA"/>
</dbReference>
<evidence type="ECO:0000313" key="1">
    <source>
        <dbReference type="EMBL" id="KAF7382236.1"/>
    </source>
</evidence>
<accession>A0A834J5C2</accession>
<organism evidence="1 2">
    <name type="scientific">Vespula vulgaris</name>
    <name type="common">Yellow jacket</name>
    <name type="synonym">Wasp</name>
    <dbReference type="NCBI Taxonomy" id="7454"/>
    <lineage>
        <taxon>Eukaryota</taxon>
        <taxon>Metazoa</taxon>
        <taxon>Ecdysozoa</taxon>
        <taxon>Arthropoda</taxon>
        <taxon>Hexapoda</taxon>
        <taxon>Insecta</taxon>
        <taxon>Pterygota</taxon>
        <taxon>Neoptera</taxon>
        <taxon>Endopterygota</taxon>
        <taxon>Hymenoptera</taxon>
        <taxon>Apocrita</taxon>
        <taxon>Aculeata</taxon>
        <taxon>Vespoidea</taxon>
        <taxon>Vespidae</taxon>
        <taxon>Vespinae</taxon>
        <taxon>Vespula</taxon>
    </lineage>
</organism>
<dbReference type="AlphaFoldDB" id="A0A834J5C2"/>